<sequence length="41" mass="4494">MRFFFPEPPQPQHGSMNLTAACSCTGTTFTPHRGDPDISRG</sequence>
<reference evidence="1" key="1">
    <citation type="journal article" date="2015" name="Proc. Natl. Acad. Sci. U.S.A.">
        <title>Networks of energetic and metabolic interactions define dynamics in microbial communities.</title>
        <authorList>
            <person name="Embree M."/>
            <person name="Liu J.K."/>
            <person name="Al-Bassam M.M."/>
            <person name="Zengler K."/>
        </authorList>
    </citation>
    <scope>NUCLEOTIDE SEQUENCE</scope>
</reference>
<proteinExistence type="predicted"/>
<evidence type="ECO:0000313" key="1">
    <source>
        <dbReference type="EMBL" id="KUG15815.1"/>
    </source>
</evidence>
<gene>
    <name evidence="1" type="ORF">ASZ90_014517</name>
</gene>
<organism evidence="1">
    <name type="scientific">hydrocarbon metagenome</name>
    <dbReference type="NCBI Taxonomy" id="938273"/>
    <lineage>
        <taxon>unclassified sequences</taxon>
        <taxon>metagenomes</taxon>
        <taxon>ecological metagenomes</taxon>
    </lineage>
</organism>
<dbReference type="EMBL" id="LNQE01001528">
    <property type="protein sequence ID" value="KUG15815.1"/>
    <property type="molecule type" value="Genomic_DNA"/>
</dbReference>
<accession>A0A0W8F4J7</accession>
<protein>
    <submittedName>
        <fullName evidence="1">Uncharacterized protein</fullName>
    </submittedName>
</protein>
<name>A0A0W8F4J7_9ZZZZ</name>
<comment type="caution">
    <text evidence="1">The sequence shown here is derived from an EMBL/GenBank/DDBJ whole genome shotgun (WGS) entry which is preliminary data.</text>
</comment>
<dbReference type="AlphaFoldDB" id="A0A0W8F4J7"/>
<dbReference type="PROSITE" id="PS51257">
    <property type="entry name" value="PROKAR_LIPOPROTEIN"/>
    <property type="match status" value="1"/>
</dbReference>